<gene>
    <name evidence="3" type="ORF">AXF17_01975</name>
</gene>
<dbReference type="OrthoDB" id="9776839at2"/>
<keyword evidence="1" id="KW-0560">Oxidoreductase</keyword>
<dbReference type="EMBL" id="CP016199">
    <property type="protein sequence ID" value="ASS37356.1"/>
    <property type="molecule type" value="Genomic_DNA"/>
</dbReference>
<dbReference type="SUPFAM" id="SSF51905">
    <property type="entry name" value="FAD/NAD(P)-binding domain"/>
    <property type="match status" value="1"/>
</dbReference>
<dbReference type="PRINTS" id="PR00411">
    <property type="entry name" value="PNDRDTASEI"/>
</dbReference>
<evidence type="ECO:0000259" key="2">
    <source>
        <dbReference type="Pfam" id="PF07992"/>
    </source>
</evidence>
<accession>A0A223AQY2</accession>
<dbReference type="AlphaFoldDB" id="A0A223AQY2"/>
<dbReference type="InterPro" id="IPR051691">
    <property type="entry name" value="Metab_Enz_Cyan_OpOx_G3PDH"/>
</dbReference>
<dbReference type="PANTHER" id="PTHR42949:SF3">
    <property type="entry name" value="ANAEROBIC GLYCEROL-3-PHOSPHATE DEHYDROGENASE SUBUNIT B"/>
    <property type="match status" value="1"/>
</dbReference>
<dbReference type="InterPro" id="IPR023753">
    <property type="entry name" value="FAD/NAD-binding_dom"/>
</dbReference>
<evidence type="ECO:0000313" key="3">
    <source>
        <dbReference type="EMBL" id="ASS37356.1"/>
    </source>
</evidence>
<dbReference type="GO" id="GO:0016491">
    <property type="term" value="F:oxidoreductase activity"/>
    <property type="evidence" value="ECO:0007669"/>
    <property type="project" value="UniProtKB-KW"/>
</dbReference>
<reference evidence="4" key="1">
    <citation type="submission" date="2016-05" db="EMBL/GenBank/DDBJ databases">
        <authorList>
            <person name="Holder M.E."/>
            <person name="Ajami N.J."/>
            <person name="Petrosino J.F."/>
        </authorList>
    </citation>
    <scope>NUCLEOTIDE SEQUENCE [LARGE SCALE GENOMIC DNA]</scope>
    <source>
        <strain evidence="4">ATCC 700696</strain>
    </source>
</reference>
<dbReference type="Proteomes" id="UP000214689">
    <property type="component" value="Chromosome"/>
</dbReference>
<protein>
    <submittedName>
        <fullName evidence="3">Pyridine nucleotide-disulfide oxidoreductase</fullName>
    </submittedName>
</protein>
<dbReference type="Pfam" id="PF07992">
    <property type="entry name" value="Pyr_redox_2"/>
    <property type="match status" value="1"/>
</dbReference>
<dbReference type="PRINTS" id="PR00368">
    <property type="entry name" value="FADPNR"/>
</dbReference>
<dbReference type="RefSeq" id="WP_094233582.1">
    <property type="nucleotide sequence ID" value="NZ_CP016199.1"/>
</dbReference>
<name>A0A223AQY2_9FIRM</name>
<evidence type="ECO:0000256" key="1">
    <source>
        <dbReference type="ARBA" id="ARBA00023002"/>
    </source>
</evidence>
<feature type="domain" description="FAD/NAD(P)-binding" evidence="2">
    <location>
        <begin position="6"/>
        <end position="297"/>
    </location>
</feature>
<dbReference type="Gene3D" id="3.50.50.60">
    <property type="entry name" value="FAD/NAD(P)-binding domain"/>
    <property type="match status" value="2"/>
</dbReference>
<sequence>MRHCQAVVIGGGCGGLAAAAKLKQEGLEDVVLIERDVELGGVLNQCIHNGFGLTTFKEQLSGPAFAERYEIEAIASSVEIKLGAMVTHMSKDRVIEYVSQEEGYQKLQSDIIILAVGCYERSRGALGIPGERPTGVYTAGQAQRYLNIDGYMVGKKVFILGSGDIGLIMARRMSLEGAEVLGVAELMPYSNGLPRNMKQCLDDFGIPLYLSHTVTNIYGRDRLERIELTKVDDNRRPIKGSEMYFDVDTLLLSVGLIPENTLAEEAGIEMDQSIRGPVVDENYMTSVPGIFACGNGLHVHDLADFVTKQAGEAAVGAIRYYEALKEQLMESQNRNQDTVDGATSEYVDVSLAGDSYCEAHAGNLVGYVVPAKLHKENLPKAVTFYFRVRKPMSDIEIEILKGDKLLRTIHKDAVIPSEMEQVVIAGKHLEEADGNLTIQIKEN</sequence>
<dbReference type="PANTHER" id="PTHR42949">
    <property type="entry name" value="ANAEROBIC GLYCEROL-3-PHOSPHATE DEHYDROGENASE SUBUNIT B"/>
    <property type="match status" value="1"/>
</dbReference>
<dbReference type="InterPro" id="IPR036188">
    <property type="entry name" value="FAD/NAD-bd_sf"/>
</dbReference>
<evidence type="ECO:0000313" key="4">
    <source>
        <dbReference type="Proteomes" id="UP000214689"/>
    </source>
</evidence>
<proteinExistence type="predicted"/>
<keyword evidence="4" id="KW-1185">Reference proteome</keyword>
<organism evidence="3 4">
    <name type="scientific">Mogibacterium pumilum</name>
    <dbReference type="NCBI Taxonomy" id="86332"/>
    <lineage>
        <taxon>Bacteria</taxon>
        <taxon>Bacillati</taxon>
        <taxon>Bacillota</taxon>
        <taxon>Clostridia</taxon>
        <taxon>Peptostreptococcales</taxon>
        <taxon>Anaerovoracaceae</taxon>
        <taxon>Mogibacterium</taxon>
    </lineage>
</organism>